<evidence type="ECO:0000256" key="6">
    <source>
        <dbReference type="ARBA" id="ARBA00050038"/>
    </source>
</evidence>
<organism evidence="9 10">
    <name type="scientific">Corynebacterium pseudodiphtheriticum</name>
    <dbReference type="NCBI Taxonomy" id="37637"/>
    <lineage>
        <taxon>Bacteria</taxon>
        <taxon>Bacillati</taxon>
        <taxon>Actinomycetota</taxon>
        <taxon>Actinomycetes</taxon>
        <taxon>Mycobacteriales</taxon>
        <taxon>Corynebacteriaceae</taxon>
        <taxon>Corynebacterium</taxon>
    </lineage>
</organism>
<evidence type="ECO:0000256" key="1">
    <source>
        <dbReference type="ARBA" id="ARBA00013260"/>
    </source>
</evidence>
<dbReference type="CDD" id="cd00462">
    <property type="entry name" value="PTH"/>
    <property type="match status" value="1"/>
</dbReference>
<evidence type="ECO:0000256" key="5">
    <source>
        <dbReference type="ARBA" id="ARBA00038063"/>
    </source>
</evidence>
<dbReference type="PROSITE" id="PS01196">
    <property type="entry name" value="PEPT_TRNA_HYDROL_2"/>
    <property type="match status" value="1"/>
</dbReference>
<dbReference type="InterPro" id="IPR036416">
    <property type="entry name" value="Pept_tRNA_hydro_sf"/>
</dbReference>
<evidence type="ECO:0000256" key="2">
    <source>
        <dbReference type="ARBA" id="ARBA00022555"/>
    </source>
</evidence>
<reference evidence="9" key="1">
    <citation type="submission" date="2023-05" db="EMBL/GenBank/DDBJ databases">
        <title>Metabolic capabilities are highly conserved among human nasal-associated Corynebacterium species in pangenomic analyses.</title>
        <authorList>
            <person name="Tran T.H."/>
            <person name="Roberts A.Q."/>
            <person name="Escapa I.F."/>
            <person name="Gao W."/>
            <person name="Conlan S."/>
            <person name="Kong H."/>
            <person name="Segre J.A."/>
            <person name="Kelly M.S."/>
            <person name="Lemon K.P."/>
        </authorList>
    </citation>
    <scope>NUCLEOTIDE SEQUENCE</scope>
    <source>
        <strain evidence="9">KPL2773</strain>
    </source>
</reference>
<dbReference type="NCBIfam" id="TIGR00447">
    <property type="entry name" value="pth"/>
    <property type="match status" value="1"/>
</dbReference>
<evidence type="ECO:0000256" key="3">
    <source>
        <dbReference type="ARBA" id="ARBA00022801"/>
    </source>
</evidence>
<dbReference type="PANTHER" id="PTHR17224">
    <property type="entry name" value="PEPTIDYL-TRNA HYDROLASE"/>
    <property type="match status" value="1"/>
</dbReference>
<dbReference type="GO" id="GO:0004045">
    <property type="term" value="F:peptidyl-tRNA hydrolase activity"/>
    <property type="evidence" value="ECO:0007669"/>
    <property type="project" value="UniProtKB-EC"/>
</dbReference>
<proteinExistence type="inferred from homology"/>
<dbReference type="EC" id="3.1.1.29" evidence="1 7"/>
<dbReference type="RefSeq" id="WP_126925581.1">
    <property type="nucleotide sequence ID" value="NZ_JASNUC010000002.1"/>
</dbReference>
<dbReference type="InterPro" id="IPR001328">
    <property type="entry name" value="Pept_tRNA_hydro"/>
</dbReference>
<name>A0AAP4BP39_9CORY</name>
<evidence type="ECO:0000313" key="9">
    <source>
        <dbReference type="EMBL" id="MDK4306352.1"/>
    </source>
</evidence>
<accession>A0AAP4BP39</accession>
<evidence type="ECO:0000256" key="7">
    <source>
        <dbReference type="RuleBase" id="RU000673"/>
    </source>
</evidence>
<evidence type="ECO:0000313" key="10">
    <source>
        <dbReference type="Proteomes" id="UP001224412"/>
    </source>
</evidence>
<dbReference type="PANTHER" id="PTHR17224:SF1">
    <property type="entry name" value="PEPTIDYL-TRNA HYDROLASE"/>
    <property type="match status" value="1"/>
</dbReference>
<dbReference type="SUPFAM" id="SSF53178">
    <property type="entry name" value="Peptidyl-tRNA hydrolase-like"/>
    <property type="match status" value="1"/>
</dbReference>
<dbReference type="Proteomes" id="UP001224412">
    <property type="component" value="Unassembled WGS sequence"/>
</dbReference>
<comment type="catalytic activity">
    <reaction evidence="7">
        <text>an N-acyl-L-alpha-aminoacyl-tRNA + H2O = an N-acyl-L-amino acid + a tRNA + H(+)</text>
        <dbReference type="Rhea" id="RHEA:54448"/>
        <dbReference type="Rhea" id="RHEA-COMP:10123"/>
        <dbReference type="Rhea" id="RHEA-COMP:13883"/>
        <dbReference type="ChEBI" id="CHEBI:15377"/>
        <dbReference type="ChEBI" id="CHEBI:15378"/>
        <dbReference type="ChEBI" id="CHEBI:59874"/>
        <dbReference type="ChEBI" id="CHEBI:78442"/>
        <dbReference type="ChEBI" id="CHEBI:138191"/>
        <dbReference type="EC" id="3.1.1.29"/>
    </reaction>
</comment>
<dbReference type="PROSITE" id="PS01195">
    <property type="entry name" value="PEPT_TRNA_HYDROL_1"/>
    <property type="match status" value="1"/>
</dbReference>
<comment type="similarity">
    <text evidence="5 8">Belongs to the PTH family.</text>
</comment>
<evidence type="ECO:0000256" key="4">
    <source>
        <dbReference type="ARBA" id="ARBA00022884"/>
    </source>
</evidence>
<dbReference type="AlphaFoldDB" id="A0AAP4BP39"/>
<comment type="caution">
    <text evidence="9">The sequence shown here is derived from an EMBL/GenBank/DDBJ whole genome shotgun (WGS) entry which is preliminary data.</text>
</comment>
<keyword evidence="2" id="KW-0820">tRNA-binding</keyword>
<dbReference type="Gene3D" id="3.40.50.1470">
    <property type="entry name" value="Peptidyl-tRNA hydrolase"/>
    <property type="match status" value="1"/>
</dbReference>
<evidence type="ECO:0000256" key="8">
    <source>
        <dbReference type="RuleBase" id="RU004320"/>
    </source>
</evidence>
<dbReference type="InterPro" id="IPR018171">
    <property type="entry name" value="Pept_tRNA_hydro_CS"/>
</dbReference>
<dbReference type="EMBL" id="JASNVH010000002">
    <property type="protein sequence ID" value="MDK4306352.1"/>
    <property type="molecule type" value="Genomic_DNA"/>
</dbReference>
<dbReference type="Pfam" id="PF01195">
    <property type="entry name" value="Pept_tRNA_hydro"/>
    <property type="match status" value="1"/>
</dbReference>
<sequence>MHTANALSQHNSVLIVGLGNPGARYAQTRHNIGYRIVNELAETTAFQPVPFSLHKRTGAFVAEMPAGSIGYGSPKIILSRTGTPMNTSGGVVNALANYFRIPAIGIVAVYDDMERDFGDFTLKHGSGDKGHNGLKSLTKALGTKDYARLSVGIGRPPGKMDPSSFVLGNFSATQERELDFIIPDVADYLRKALL</sequence>
<keyword evidence="3 7" id="KW-0378">Hydrolase</keyword>
<gene>
    <name evidence="9" type="primary">pth</name>
    <name evidence="9" type="ORF">QPX42_02105</name>
</gene>
<protein>
    <recommendedName>
        <fullName evidence="6 7">Peptidyl-tRNA hydrolase</fullName>
        <ecNumber evidence="1 7">3.1.1.29</ecNumber>
    </recommendedName>
</protein>
<dbReference type="GO" id="GO:0000049">
    <property type="term" value="F:tRNA binding"/>
    <property type="evidence" value="ECO:0007669"/>
    <property type="project" value="UniProtKB-KW"/>
</dbReference>
<keyword evidence="4" id="KW-0694">RNA-binding</keyword>